<dbReference type="RefSeq" id="WP_256619424.1">
    <property type="nucleotide sequence ID" value="NZ_JANIBC010000005.1"/>
</dbReference>
<comment type="caution">
    <text evidence="2">The sequence shown here is derived from an EMBL/GenBank/DDBJ whole genome shotgun (WGS) entry which is preliminary data.</text>
</comment>
<evidence type="ECO:0000313" key="3">
    <source>
        <dbReference type="Proteomes" id="UP001142610"/>
    </source>
</evidence>
<keyword evidence="1" id="KW-1133">Transmembrane helix</keyword>
<name>A0A9X2RJ46_9PROT</name>
<proteinExistence type="predicted"/>
<evidence type="ECO:0000313" key="2">
    <source>
        <dbReference type="EMBL" id="MCQ8185536.1"/>
    </source>
</evidence>
<keyword evidence="1" id="KW-0472">Membrane</keyword>
<feature type="transmembrane region" description="Helical" evidence="1">
    <location>
        <begin position="85"/>
        <end position="103"/>
    </location>
</feature>
<gene>
    <name evidence="2" type="ORF">NOG11_09015</name>
</gene>
<accession>A0A9X2RJ46</accession>
<organism evidence="2 3">
    <name type="scientific">Parvularcula maris</name>
    <dbReference type="NCBI Taxonomy" id="2965077"/>
    <lineage>
        <taxon>Bacteria</taxon>
        <taxon>Pseudomonadati</taxon>
        <taxon>Pseudomonadota</taxon>
        <taxon>Alphaproteobacteria</taxon>
        <taxon>Parvularculales</taxon>
        <taxon>Parvularculaceae</taxon>
        <taxon>Parvularcula</taxon>
    </lineage>
</organism>
<keyword evidence="1" id="KW-0812">Transmembrane</keyword>
<dbReference type="Proteomes" id="UP001142610">
    <property type="component" value="Unassembled WGS sequence"/>
</dbReference>
<reference evidence="2" key="1">
    <citation type="submission" date="2022-07" db="EMBL/GenBank/DDBJ databases">
        <title>Parvularcula maris sp. nov., an algicidal bacterium isolated from seawater.</title>
        <authorList>
            <person name="Li F."/>
        </authorList>
    </citation>
    <scope>NUCLEOTIDE SEQUENCE</scope>
    <source>
        <strain evidence="2">BGMRC 0090</strain>
    </source>
</reference>
<feature type="transmembrane region" description="Helical" evidence="1">
    <location>
        <begin position="57"/>
        <end position="73"/>
    </location>
</feature>
<protein>
    <submittedName>
        <fullName evidence="2">Uncharacterized protein</fullName>
    </submittedName>
</protein>
<dbReference type="EMBL" id="JANIBC010000005">
    <property type="protein sequence ID" value="MCQ8185536.1"/>
    <property type="molecule type" value="Genomic_DNA"/>
</dbReference>
<dbReference type="AlphaFoldDB" id="A0A9X2RJ46"/>
<keyword evidence="3" id="KW-1185">Reference proteome</keyword>
<sequence>MAAYLIGLLAFCVLSFFVAPLLLGLFGDFEPSPVTSPLQQADGTIPFGAAWDRKSPLILGVVFAFFSGLMTLSDTSVYQSAFERSVFTGSTFLFGYGIQFFFVNTKWSAAYCDRYISFRDRRGKHQVKWAEVVKISNTQSSGITVITNRGRIGQIAERKNYQHFLITARRKGVDMDDELTFQADEWIRVIDTGG</sequence>
<evidence type="ECO:0000256" key="1">
    <source>
        <dbReference type="SAM" id="Phobius"/>
    </source>
</evidence>